<keyword evidence="3" id="KW-1185">Reference proteome</keyword>
<evidence type="ECO:0000256" key="1">
    <source>
        <dbReference type="SAM" id="SignalP"/>
    </source>
</evidence>
<reference evidence="2 3" key="1">
    <citation type="submission" date="2019-12" db="EMBL/GenBank/DDBJ databases">
        <authorList>
            <person name="Feng G."/>
            <person name="Zhu H."/>
        </authorList>
    </citation>
    <scope>NUCLEOTIDE SEQUENCE [LARGE SCALE GENOMIC DNA]</scope>
    <source>
        <strain evidence="2 3">FGD1</strain>
    </source>
</reference>
<proteinExistence type="predicted"/>
<feature type="signal peptide" evidence="1">
    <location>
        <begin position="1"/>
        <end position="24"/>
    </location>
</feature>
<comment type="caution">
    <text evidence="2">The sequence shown here is derived from an EMBL/GenBank/DDBJ whole genome shotgun (WGS) entry which is preliminary data.</text>
</comment>
<dbReference type="AlphaFoldDB" id="A0A7X4K8J1"/>
<evidence type="ECO:0008006" key="4">
    <source>
        <dbReference type="Google" id="ProtNLM"/>
    </source>
</evidence>
<sequence>MQIPVRHRRALAALLLAASVPAGAANTEPRKFAEVPPADPTFVALQPVHVPIVDGGRIDGVLHVTIVVQARTAVEAAALTPRMPQLRAAALPAAIEFARLRASRFAPVEVPRLAAMIAAPVKAVDAGIDKVLITRVSATER</sequence>
<gene>
    <name evidence="2" type="ORF">GR702_16045</name>
</gene>
<feature type="chain" id="PRO_5030742678" description="Flagellar basal body-associated protein FliL" evidence="1">
    <location>
        <begin position="25"/>
        <end position="141"/>
    </location>
</feature>
<protein>
    <recommendedName>
        <fullName evidence="4">Flagellar basal body-associated protein FliL</fullName>
    </recommendedName>
</protein>
<dbReference type="RefSeq" id="WP_160986782.1">
    <property type="nucleotide sequence ID" value="NZ_WVTD01000013.1"/>
</dbReference>
<accession>A0A7X4K8J1</accession>
<name>A0A7X4K8J1_9SPHN</name>
<organism evidence="2 3">
    <name type="scientific">Novosphingobium silvae</name>
    <dbReference type="NCBI Taxonomy" id="2692619"/>
    <lineage>
        <taxon>Bacteria</taxon>
        <taxon>Pseudomonadati</taxon>
        <taxon>Pseudomonadota</taxon>
        <taxon>Alphaproteobacteria</taxon>
        <taxon>Sphingomonadales</taxon>
        <taxon>Sphingomonadaceae</taxon>
        <taxon>Novosphingobium</taxon>
    </lineage>
</organism>
<evidence type="ECO:0000313" key="3">
    <source>
        <dbReference type="Proteomes" id="UP000465810"/>
    </source>
</evidence>
<evidence type="ECO:0000313" key="2">
    <source>
        <dbReference type="EMBL" id="MYL99280.1"/>
    </source>
</evidence>
<dbReference type="EMBL" id="WVTD01000013">
    <property type="protein sequence ID" value="MYL99280.1"/>
    <property type="molecule type" value="Genomic_DNA"/>
</dbReference>
<keyword evidence="1" id="KW-0732">Signal</keyword>
<dbReference type="Proteomes" id="UP000465810">
    <property type="component" value="Unassembled WGS sequence"/>
</dbReference>